<gene>
    <name evidence="2" type="ORF">PLEPLA_LOCUS4126</name>
</gene>
<feature type="compositionally biased region" description="Polar residues" evidence="1">
    <location>
        <begin position="96"/>
        <end position="106"/>
    </location>
</feature>
<comment type="caution">
    <text evidence="2">The sequence shown here is derived from an EMBL/GenBank/DDBJ whole genome shotgun (WGS) entry which is preliminary data.</text>
</comment>
<evidence type="ECO:0000313" key="2">
    <source>
        <dbReference type="EMBL" id="CAB1416335.1"/>
    </source>
</evidence>
<protein>
    <submittedName>
        <fullName evidence="2">Uncharacterized protein</fullName>
    </submittedName>
</protein>
<feature type="region of interest" description="Disordered" evidence="1">
    <location>
        <begin position="1"/>
        <end position="25"/>
    </location>
</feature>
<proteinExistence type="predicted"/>
<feature type="region of interest" description="Disordered" evidence="1">
    <location>
        <begin position="90"/>
        <end position="113"/>
    </location>
</feature>
<keyword evidence="3" id="KW-1185">Reference proteome</keyword>
<accession>A0A9N7TNS0</accession>
<evidence type="ECO:0000313" key="3">
    <source>
        <dbReference type="Proteomes" id="UP001153269"/>
    </source>
</evidence>
<reference evidence="2" key="1">
    <citation type="submission" date="2020-03" db="EMBL/GenBank/DDBJ databases">
        <authorList>
            <person name="Weist P."/>
        </authorList>
    </citation>
    <scope>NUCLEOTIDE SEQUENCE</scope>
</reference>
<organism evidence="2 3">
    <name type="scientific">Pleuronectes platessa</name>
    <name type="common">European plaice</name>
    <dbReference type="NCBI Taxonomy" id="8262"/>
    <lineage>
        <taxon>Eukaryota</taxon>
        <taxon>Metazoa</taxon>
        <taxon>Chordata</taxon>
        <taxon>Craniata</taxon>
        <taxon>Vertebrata</taxon>
        <taxon>Euteleostomi</taxon>
        <taxon>Actinopterygii</taxon>
        <taxon>Neopterygii</taxon>
        <taxon>Teleostei</taxon>
        <taxon>Neoteleostei</taxon>
        <taxon>Acanthomorphata</taxon>
        <taxon>Carangaria</taxon>
        <taxon>Pleuronectiformes</taxon>
        <taxon>Pleuronectoidei</taxon>
        <taxon>Pleuronectidae</taxon>
        <taxon>Pleuronectes</taxon>
    </lineage>
</organism>
<sequence>MFQRQKAVDNKPEAGDRASISHHNPRPPLVLILSAETPNGIFFDCRPDNECNLSHLIHIRSAPCSHTHAHCDPLRFPEVHDDAFVFNGGVDKQRASAGSSSENTDGNVRKRRE</sequence>
<evidence type="ECO:0000256" key="1">
    <source>
        <dbReference type="SAM" id="MobiDB-lite"/>
    </source>
</evidence>
<name>A0A9N7TNS0_PLEPL</name>
<dbReference type="Proteomes" id="UP001153269">
    <property type="component" value="Unassembled WGS sequence"/>
</dbReference>
<feature type="compositionally biased region" description="Basic and acidic residues" evidence="1">
    <location>
        <begin position="1"/>
        <end position="16"/>
    </location>
</feature>
<dbReference type="AlphaFoldDB" id="A0A9N7TNS0"/>
<dbReference type="EMBL" id="CADEAL010000202">
    <property type="protein sequence ID" value="CAB1416335.1"/>
    <property type="molecule type" value="Genomic_DNA"/>
</dbReference>